<evidence type="ECO:0000256" key="3">
    <source>
        <dbReference type="ARBA" id="ARBA00022695"/>
    </source>
</evidence>
<dbReference type="InterPro" id="IPR012337">
    <property type="entry name" value="RNaseH-like_sf"/>
</dbReference>
<evidence type="ECO:0000256" key="1">
    <source>
        <dbReference type="ARBA" id="ARBA00010879"/>
    </source>
</evidence>
<dbReference type="InterPro" id="IPR036397">
    <property type="entry name" value="RNaseH_sf"/>
</dbReference>
<feature type="domain" description="Integrase catalytic" evidence="16">
    <location>
        <begin position="563"/>
        <end position="731"/>
    </location>
</feature>
<dbReference type="InterPro" id="IPR003308">
    <property type="entry name" value="Integrase_Zn-bd_dom_N"/>
</dbReference>
<dbReference type="InterPro" id="IPR036862">
    <property type="entry name" value="Integrase_C_dom_sf_retrovir"/>
</dbReference>
<reference evidence="18" key="2">
    <citation type="submission" date="2025-08" db="UniProtKB">
        <authorList>
            <consortium name="Ensembl"/>
        </authorList>
    </citation>
    <scope>IDENTIFICATION</scope>
</reference>
<evidence type="ECO:0000313" key="18">
    <source>
        <dbReference type="Ensembl" id="ENSMODP00000047390.1"/>
    </source>
</evidence>
<evidence type="ECO:0000256" key="7">
    <source>
        <dbReference type="ARBA" id="ARBA00022801"/>
    </source>
</evidence>
<accession>A0A5F8GIN5</accession>
<keyword evidence="5" id="KW-0479">Metal-binding</keyword>
<sequence length="800" mass="90465">MLTDLHHVNESMEEMGALQLGLPVLSWIPINWKIWAIDLKDCFYTILLQEKDCKRFAFSVPSINLQESMDSYEWVVLPQGMRNSPTMCQQYVDQALRPFRSRYPKVTVIHYMDDILLAAPTVEQLEALFPMLLQHLSEFHLVIAAEKIQKGEEISYLGSLIGPREVKPQKIQIRMDKLQTLNYFQKMLGDINWIRPFLKLTTEQLRPLFQLLEGDANLKSPRTLTPEAISALKNVEEALNTVLLTLFDPRQPVEVKILRTRHVPTAAVVQCDKVILWIHSKSQSGKAVPLYPSLMGQIIKRAIKAVIQGIGQYPEVIHIPVTKAQLQDWIESYTEWSSLLKFPCTLRPQTNLSPFWKVFNHYCIVPNPISNHPVDGPNIFVDANPQAAAIFSPPNPPMIFCTPFSSTQQNELAAALLALWKYPESFNLIVDSQYVAQALPKLANAVIQSKRGMVHLIFSKLQHVLCNRSRSVYVLHVCSHTSLPSPIILGNHIVDQALETPLLSFSSPSSEAQRAHDKFHQSARALQKQFQITKEQARQIVKACPKCVPFQPGSSKEGAQNPRGLHPLHIWQMDVTHVPSFGLAKYVHVIVDTYSGFLWASALRSESAKAVKTHCLLTFQTQGPPEILKTDNGPAYSSEAFFIFCRDWHITHITGIPYNPTGRALIERANRTLKMVLIKQKGGAWQSPQDRLATAVFTINNLIWTQQITKAETFFEHWHGMAPAQQDDTLVSAGDSDYVMWKDENNTWYGPDKVLIRGKGFLCVSTGQGQGWIPRRWTKPILPPGDNEALTLTKGQKKAP</sequence>
<keyword evidence="3" id="KW-0548">Nucleotidyltransferase</keyword>
<evidence type="ECO:0000256" key="2">
    <source>
        <dbReference type="ARBA" id="ARBA00022679"/>
    </source>
</evidence>
<dbReference type="InParanoid" id="A0A5F8GIN5"/>
<evidence type="ECO:0000256" key="12">
    <source>
        <dbReference type="PROSITE-ProRule" id="PRU00506"/>
    </source>
</evidence>
<feature type="domain" description="RNase H type-1" evidence="15">
    <location>
        <begin position="373"/>
        <end position="503"/>
    </location>
</feature>
<dbReference type="InterPro" id="IPR043128">
    <property type="entry name" value="Rev_trsase/Diguanyl_cyclase"/>
</dbReference>
<dbReference type="GO" id="GO:0008270">
    <property type="term" value="F:zinc ion binding"/>
    <property type="evidence" value="ECO:0007669"/>
    <property type="project" value="UniProtKB-KW"/>
</dbReference>
<organism evidence="18 19">
    <name type="scientific">Monodelphis domestica</name>
    <name type="common">Gray short-tailed opossum</name>
    <dbReference type="NCBI Taxonomy" id="13616"/>
    <lineage>
        <taxon>Eukaryota</taxon>
        <taxon>Metazoa</taxon>
        <taxon>Chordata</taxon>
        <taxon>Craniata</taxon>
        <taxon>Vertebrata</taxon>
        <taxon>Euteleostomi</taxon>
        <taxon>Mammalia</taxon>
        <taxon>Metatheria</taxon>
        <taxon>Didelphimorphia</taxon>
        <taxon>Didelphidae</taxon>
        <taxon>Monodelphis</taxon>
    </lineage>
</organism>
<keyword evidence="2" id="KW-0808">Transferase</keyword>
<dbReference type="InterPro" id="IPR017856">
    <property type="entry name" value="Integrase-like_N"/>
</dbReference>
<dbReference type="AlphaFoldDB" id="A0A5F8GIN5"/>
<keyword evidence="11" id="KW-0863">Zinc-finger</keyword>
<dbReference type="PROSITE" id="PS51027">
    <property type="entry name" value="INTEGRASE_DBD"/>
    <property type="match status" value="1"/>
</dbReference>
<dbReference type="Ensembl" id="ENSMODT00000074515.1">
    <property type="protein sequence ID" value="ENSMODP00000047390.1"/>
    <property type="gene ID" value="ENSMODG00000036374.1"/>
</dbReference>
<dbReference type="SUPFAM" id="SSF56672">
    <property type="entry name" value="DNA/RNA polymerases"/>
    <property type="match status" value="1"/>
</dbReference>
<reference evidence="18 19" key="1">
    <citation type="journal article" date="2007" name="Nature">
        <title>Genome of the marsupial Monodelphis domestica reveals innovation in non-coding sequences.</title>
        <authorList>
            <person name="Mikkelsen T.S."/>
            <person name="Wakefield M.J."/>
            <person name="Aken B."/>
            <person name="Amemiya C.T."/>
            <person name="Chang J.L."/>
            <person name="Duke S."/>
            <person name="Garber M."/>
            <person name="Gentles A.J."/>
            <person name="Goodstadt L."/>
            <person name="Heger A."/>
            <person name="Jurka J."/>
            <person name="Kamal M."/>
            <person name="Mauceli E."/>
            <person name="Searle S.M."/>
            <person name="Sharpe T."/>
            <person name="Baker M.L."/>
            <person name="Batzer M.A."/>
            <person name="Benos P.V."/>
            <person name="Belov K."/>
            <person name="Clamp M."/>
            <person name="Cook A."/>
            <person name="Cuff J."/>
            <person name="Das R."/>
            <person name="Davidow L."/>
            <person name="Deakin J.E."/>
            <person name="Fazzari M.J."/>
            <person name="Glass J.L."/>
            <person name="Grabherr M."/>
            <person name="Greally J.M."/>
            <person name="Gu W."/>
            <person name="Hore T.A."/>
            <person name="Huttley G.A."/>
            <person name="Kleber M."/>
            <person name="Jirtle R.L."/>
            <person name="Koina E."/>
            <person name="Lee J.T."/>
            <person name="Mahony S."/>
            <person name="Marra M.A."/>
            <person name="Miller R.D."/>
            <person name="Nicholls R.D."/>
            <person name="Oda M."/>
            <person name="Papenfuss A.T."/>
            <person name="Parra Z.E."/>
            <person name="Pollock D.D."/>
            <person name="Ray D.A."/>
            <person name="Schein J.E."/>
            <person name="Speed T.P."/>
            <person name="Thompson K."/>
            <person name="VandeBerg J.L."/>
            <person name="Wade C.M."/>
            <person name="Walker J.A."/>
            <person name="Waters P.D."/>
            <person name="Webber C."/>
            <person name="Weidman J.R."/>
            <person name="Xie X."/>
            <person name="Zody M.C."/>
            <person name="Baldwin J."/>
            <person name="Abdouelleil A."/>
            <person name="Abdulkadir J."/>
            <person name="Abebe A."/>
            <person name="Abera B."/>
            <person name="Abreu J."/>
            <person name="Acer S.C."/>
            <person name="Aftuck L."/>
            <person name="Alexander A."/>
            <person name="An P."/>
            <person name="Anderson E."/>
            <person name="Anderson S."/>
            <person name="Arachi H."/>
            <person name="Azer M."/>
            <person name="Bachantsang P."/>
            <person name="Barry A."/>
            <person name="Bayul T."/>
            <person name="Berlin A."/>
            <person name="Bessette D."/>
            <person name="Bloom T."/>
            <person name="Bloom T."/>
            <person name="Boguslavskiy L."/>
            <person name="Bonnet C."/>
            <person name="Boukhgalter B."/>
            <person name="Bourzgui I."/>
            <person name="Brown A."/>
            <person name="Cahill P."/>
            <person name="Channer S."/>
            <person name="Cheshatsang Y."/>
            <person name="Chuda L."/>
            <person name="Citroen M."/>
            <person name="Collymore A."/>
            <person name="Cooke P."/>
            <person name="Costello M."/>
            <person name="D'Aco K."/>
            <person name="Daza R."/>
            <person name="De Haan G."/>
            <person name="DeGray S."/>
            <person name="DeMaso C."/>
            <person name="Dhargay N."/>
            <person name="Dooley K."/>
            <person name="Dooley E."/>
            <person name="Doricent M."/>
            <person name="Dorje P."/>
            <person name="Dorjee K."/>
            <person name="Dupes A."/>
            <person name="Elong R."/>
            <person name="Falk J."/>
            <person name="Farina A."/>
            <person name="Faro S."/>
            <person name="Ferguson D."/>
            <person name="Fisher S."/>
            <person name="Foley C.D."/>
            <person name="Franke A."/>
            <person name="Friedrich D."/>
            <person name="Gadbois L."/>
            <person name="Gearin G."/>
            <person name="Gearin C.R."/>
            <person name="Giannoukos G."/>
            <person name="Goode T."/>
            <person name="Graham J."/>
            <person name="Grandbois E."/>
            <person name="Grewal S."/>
            <person name="Gyaltsen K."/>
            <person name="Hafez N."/>
            <person name="Hagos B."/>
            <person name="Hall J."/>
            <person name="Henson C."/>
            <person name="Hollinger A."/>
            <person name="Honan T."/>
            <person name="Huard M.D."/>
            <person name="Hughes L."/>
            <person name="Hurhula B."/>
            <person name="Husby M.E."/>
            <person name="Kamat A."/>
            <person name="Kanga B."/>
            <person name="Kashin S."/>
            <person name="Khazanovich D."/>
            <person name="Kisner P."/>
            <person name="Lance K."/>
            <person name="Lara M."/>
            <person name="Lee W."/>
            <person name="Lennon N."/>
            <person name="Letendre F."/>
            <person name="LeVine R."/>
            <person name="Lipovsky A."/>
            <person name="Liu X."/>
            <person name="Liu J."/>
            <person name="Liu S."/>
            <person name="Lokyitsang T."/>
            <person name="Lokyitsang Y."/>
            <person name="Lubonja R."/>
            <person name="Lui A."/>
            <person name="MacDonald P."/>
            <person name="Magnisalis V."/>
            <person name="Maru K."/>
            <person name="Matthews C."/>
            <person name="McCusker W."/>
            <person name="McDonough S."/>
            <person name="Mehta T."/>
            <person name="Meldrim J."/>
            <person name="Meneus L."/>
            <person name="Mihai O."/>
            <person name="Mihalev A."/>
            <person name="Mihova T."/>
            <person name="Mittelman R."/>
            <person name="Mlenga V."/>
            <person name="Montmayeur A."/>
            <person name="Mulrain L."/>
            <person name="Navidi A."/>
            <person name="Naylor J."/>
            <person name="Negash T."/>
            <person name="Nguyen T."/>
            <person name="Nguyen N."/>
            <person name="Nicol R."/>
            <person name="Norbu C."/>
            <person name="Norbu N."/>
            <person name="Novod N."/>
            <person name="O'Neill B."/>
            <person name="Osman S."/>
            <person name="Markiewicz E."/>
            <person name="Oyono O.L."/>
            <person name="Patti C."/>
            <person name="Phunkhang P."/>
            <person name="Pierre F."/>
            <person name="Priest M."/>
            <person name="Raghuraman S."/>
            <person name="Rege F."/>
            <person name="Reyes R."/>
            <person name="Rise C."/>
            <person name="Rogov P."/>
            <person name="Ross K."/>
            <person name="Ryan E."/>
            <person name="Settipalli S."/>
            <person name="Shea T."/>
            <person name="Sherpa N."/>
            <person name="Shi L."/>
            <person name="Shih D."/>
            <person name="Sparrow T."/>
            <person name="Spaulding J."/>
            <person name="Stalker J."/>
            <person name="Stange-Thomann N."/>
            <person name="Stavropoulos S."/>
            <person name="Stone C."/>
            <person name="Strader C."/>
            <person name="Tesfaye S."/>
            <person name="Thomson T."/>
            <person name="Thoulutsang Y."/>
            <person name="Thoulutsang D."/>
            <person name="Topham K."/>
            <person name="Topping I."/>
            <person name="Tsamla T."/>
            <person name="Vassiliev H."/>
            <person name="Vo A."/>
            <person name="Wangchuk T."/>
            <person name="Wangdi T."/>
            <person name="Weiand M."/>
            <person name="Wilkinson J."/>
            <person name="Wilson A."/>
            <person name="Yadav S."/>
            <person name="Young G."/>
            <person name="Yu Q."/>
            <person name="Zembek L."/>
            <person name="Zhong D."/>
            <person name="Zimmer A."/>
            <person name="Zwirko Z."/>
            <person name="Jaffe D.B."/>
            <person name="Alvarez P."/>
            <person name="Brockman W."/>
            <person name="Butler J."/>
            <person name="Chin C."/>
            <person name="Gnerre S."/>
            <person name="MacCallum I."/>
            <person name="Graves J.A."/>
            <person name="Ponting C.P."/>
            <person name="Breen M."/>
            <person name="Samollow P.B."/>
            <person name="Lander E.S."/>
            <person name="Lindblad-Toh K."/>
        </authorList>
    </citation>
    <scope>NUCLEOTIDE SEQUENCE [LARGE SCALE GENOMIC DNA]</scope>
</reference>
<dbReference type="Pfam" id="PF00078">
    <property type="entry name" value="RVT_1"/>
    <property type="match status" value="1"/>
</dbReference>
<feature type="domain" description="Integrase-type" evidence="13">
    <location>
        <begin position="507"/>
        <end position="548"/>
    </location>
</feature>
<evidence type="ECO:0000256" key="10">
    <source>
        <dbReference type="ARBA" id="ARBA00023125"/>
    </source>
</evidence>
<dbReference type="Proteomes" id="UP000002280">
    <property type="component" value="Chromosome 8"/>
</dbReference>
<proteinExistence type="inferred from homology"/>
<keyword evidence="6" id="KW-0255">Endonuclease</keyword>
<evidence type="ECO:0000256" key="11">
    <source>
        <dbReference type="PROSITE-ProRule" id="PRU00450"/>
    </source>
</evidence>
<dbReference type="GO" id="GO:0004523">
    <property type="term" value="F:RNA-DNA hybrid ribonuclease activity"/>
    <property type="evidence" value="ECO:0007669"/>
    <property type="project" value="InterPro"/>
</dbReference>
<keyword evidence="8" id="KW-0229">DNA integration</keyword>
<evidence type="ECO:0000256" key="6">
    <source>
        <dbReference type="ARBA" id="ARBA00022759"/>
    </source>
</evidence>
<name>A0A5F8GIN5_MONDO</name>
<dbReference type="Pfam" id="PF00075">
    <property type="entry name" value="RNase_H"/>
    <property type="match status" value="1"/>
</dbReference>
<dbReference type="Pfam" id="PF00552">
    <property type="entry name" value="IN_DBD_C"/>
    <property type="match status" value="1"/>
</dbReference>
<keyword evidence="9" id="KW-0695">RNA-directed DNA polymerase</keyword>
<protein>
    <submittedName>
        <fullName evidence="18">Uncharacterized protein</fullName>
    </submittedName>
</protein>
<keyword evidence="11" id="KW-0862">Zinc</keyword>
<dbReference type="PROSITE" id="PS50876">
    <property type="entry name" value="ZF_INTEGRASE"/>
    <property type="match status" value="1"/>
</dbReference>
<evidence type="ECO:0000259" key="15">
    <source>
        <dbReference type="PROSITE" id="PS50879"/>
    </source>
</evidence>
<evidence type="ECO:0000256" key="8">
    <source>
        <dbReference type="ARBA" id="ARBA00022908"/>
    </source>
</evidence>
<dbReference type="Gene3D" id="3.30.420.10">
    <property type="entry name" value="Ribonuclease H-like superfamily/Ribonuclease H"/>
    <property type="match status" value="2"/>
</dbReference>
<dbReference type="PROSITE" id="PS50879">
    <property type="entry name" value="RNASE_H_1"/>
    <property type="match status" value="1"/>
</dbReference>
<feature type="domain" description="Integrase-type" evidence="17">
    <location>
        <begin position="737"/>
        <end position="783"/>
    </location>
</feature>
<dbReference type="OMA" id="RNSPTMC"/>
<dbReference type="GO" id="GO:0003964">
    <property type="term" value="F:RNA-directed DNA polymerase activity"/>
    <property type="evidence" value="ECO:0007669"/>
    <property type="project" value="UniProtKB-KW"/>
</dbReference>
<dbReference type="Bgee" id="ENSMODG00000036374">
    <property type="expression patterns" value="Expressed in endometrium and 1 other cell type or tissue"/>
</dbReference>
<evidence type="ECO:0000256" key="5">
    <source>
        <dbReference type="ARBA" id="ARBA00022723"/>
    </source>
</evidence>
<keyword evidence="10" id="KW-0238">DNA-binding</keyword>
<dbReference type="PROSITE" id="PS50994">
    <property type="entry name" value="INTEGRASE"/>
    <property type="match status" value="1"/>
</dbReference>
<dbReference type="PROSITE" id="PS50878">
    <property type="entry name" value="RT_POL"/>
    <property type="match status" value="1"/>
</dbReference>
<dbReference type="Pfam" id="PF06817">
    <property type="entry name" value="RVT_thumb"/>
    <property type="match status" value="1"/>
</dbReference>
<dbReference type="Pfam" id="PF00665">
    <property type="entry name" value="rve"/>
    <property type="match status" value="1"/>
</dbReference>
<comment type="similarity">
    <text evidence="1">Belongs to the beta type-B retroviral polymerase family. HERV class-II K(HML-2) pol subfamily.</text>
</comment>
<dbReference type="Gene3D" id="3.30.70.270">
    <property type="match status" value="2"/>
</dbReference>
<keyword evidence="19" id="KW-1185">Reference proteome</keyword>
<evidence type="ECO:0000256" key="4">
    <source>
        <dbReference type="ARBA" id="ARBA00022722"/>
    </source>
</evidence>
<dbReference type="InterPro" id="IPR010661">
    <property type="entry name" value="RVT_thumb"/>
</dbReference>
<dbReference type="PANTHER" id="PTHR41694:SF3">
    <property type="entry name" value="RNA-DIRECTED DNA POLYMERASE-RELATED"/>
    <property type="match status" value="1"/>
</dbReference>
<evidence type="ECO:0000313" key="19">
    <source>
        <dbReference type="Proteomes" id="UP000002280"/>
    </source>
</evidence>
<keyword evidence="7" id="KW-0378">Hydrolase</keyword>
<dbReference type="SUPFAM" id="SSF50122">
    <property type="entry name" value="DNA-binding domain of retroviral integrase"/>
    <property type="match status" value="1"/>
</dbReference>
<reference evidence="18" key="3">
    <citation type="submission" date="2025-09" db="UniProtKB">
        <authorList>
            <consortium name="Ensembl"/>
        </authorList>
    </citation>
    <scope>IDENTIFICATION</scope>
</reference>
<dbReference type="Gene3D" id="1.10.10.200">
    <property type="match status" value="1"/>
</dbReference>
<dbReference type="Pfam" id="PF02022">
    <property type="entry name" value="Integrase_Zn"/>
    <property type="match status" value="1"/>
</dbReference>
<feature type="domain" description="Reverse transcriptase" evidence="14">
    <location>
        <begin position="1"/>
        <end position="161"/>
    </location>
</feature>
<dbReference type="GO" id="GO:0015074">
    <property type="term" value="P:DNA integration"/>
    <property type="evidence" value="ECO:0007669"/>
    <property type="project" value="UniProtKB-KW"/>
</dbReference>
<dbReference type="SUPFAM" id="SSF46919">
    <property type="entry name" value="N-terminal Zn binding domain of HIV integrase"/>
    <property type="match status" value="1"/>
</dbReference>
<evidence type="ECO:0000259" key="17">
    <source>
        <dbReference type="PROSITE" id="PS51027"/>
    </source>
</evidence>
<dbReference type="InterPro" id="IPR001037">
    <property type="entry name" value="Integrase_C_retrovir"/>
</dbReference>
<dbReference type="Gene3D" id="3.10.10.10">
    <property type="entry name" value="HIV Type 1 Reverse Transcriptase, subunit A, domain 1"/>
    <property type="match status" value="1"/>
</dbReference>
<dbReference type="GO" id="GO:0035613">
    <property type="term" value="F:RNA stem-loop binding"/>
    <property type="evidence" value="ECO:0000318"/>
    <property type="project" value="GO_Central"/>
</dbReference>
<dbReference type="InterPro" id="IPR002156">
    <property type="entry name" value="RNaseH_domain"/>
</dbReference>
<dbReference type="PANTHER" id="PTHR41694">
    <property type="entry name" value="ENDOGENOUS RETROVIRUS GROUP K MEMBER POL PROTEIN"/>
    <property type="match status" value="1"/>
</dbReference>
<evidence type="ECO:0000259" key="14">
    <source>
        <dbReference type="PROSITE" id="PS50878"/>
    </source>
</evidence>
<feature type="DNA-binding region" description="Integrase-type" evidence="12">
    <location>
        <begin position="737"/>
        <end position="783"/>
    </location>
</feature>
<dbReference type="InterPro" id="IPR000477">
    <property type="entry name" value="RT_dom"/>
</dbReference>
<evidence type="ECO:0000259" key="16">
    <source>
        <dbReference type="PROSITE" id="PS50994"/>
    </source>
</evidence>
<dbReference type="GO" id="GO:0003677">
    <property type="term" value="F:DNA binding"/>
    <property type="evidence" value="ECO:0007669"/>
    <property type="project" value="UniProtKB-KW"/>
</dbReference>
<dbReference type="SUPFAM" id="SSF53098">
    <property type="entry name" value="Ribonuclease H-like"/>
    <property type="match status" value="2"/>
</dbReference>
<keyword evidence="4" id="KW-0540">Nuclease</keyword>
<evidence type="ECO:0000259" key="13">
    <source>
        <dbReference type="PROSITE" id="PS50876"/>
    </source>
</evidence>
<evidence type="ECO:0000256" key="9">
    <source>
        <dbReference type="ARBA" id="ARBA00022918"/>
    </source>
</evidence>
<dbReference type="GeneTree" id="ENSGT00670000098165"/>
<dbReference type="InterPro" id="IPR001584">
    <property type="entry name" value="Integrase_cat-core"/>
</dbReference>
<dbReference type="Gene3D" id="2.30.30.10">
    <property type="entry name" value="Integrase, C-terminal domain superfamily, retroviral"/>
    <property type="match status" value="1"/>
</dbReference>
<dbReference type="InterPro" id="IPR043502">
    <property type="entry name" value="DNA/RNA_pol_sf"/>
</dbReference>